<keyword evidence="4" id="KW-0521">NADP</keyword>
<dbReference type="InterPro" id="IPR001796">
    <property type="entry name" value="DHFR_dom"/>
</dbReference>
<evidence type="ECO:0000256" key="5">
    <source>
        <dbReference type="ARBA" id="ARBA00023002"/>
    </source>
</evidence>
<keyword evidence="3" id="KW-0554">One-carbon metabolism</keyword>
<sequence>MFIKKPRKFSVKGLFQVKGLELPLVMYNNIANSLTKFITLIEEGKASFVLRGETDKDIEYSSVTEKHTEKLIVRKVLLTTVIEYYNVGKNLSDRMYYRLHVENLHLNKVLKGRIHKVEVEVNGYKETFSFTEEQVISLAPIVDKFLILSNQVLEKGITQERQEHLNRFMKALNDREIRRSKKVSCYGIVAITNGKYIGINGTLPVECKEDLAFFKKMTEGNIVIMGKNTWDSLPKQYKPLPNRINIVLSNQDKPTDIDSRVQWLNAQDLDLKALQATYPDKKIFFIGGASVFDQFHPYIDTFYLTFIETTKPLAISNEDKAVWYNHDWVSHLRRTKTIDQGIRDNYRFRIIEHH</sequence>
<evidence type="ECO:0000256" key="3">
    <source>
        <dbReference type="ARBA" id="ARBA00022563"/>
    </source>
</evidence>
<keyword evidence="5" id="KW-0560">Oxidoreductase</keyword>
<dbReference type="InterPro" id="IPR012259">
    <property type="entry name" value="DHFR"/>
</dbReference>
<dbReference type="PANTHER" id="PTHR48069:SF3">
    <property type="entry name" value="DIHYDROFOLATE REDUCTASE"/>
    <property type="match status" value="1"/>
</dbReference>
<evidence type="ECO:0000256" key="2">
    <source>
        <dbReference type="ARBA" id="ARBA00012856"/>
    </source>
</evidence>
<evidence type="ECO:0000256" key="4">
    <source>
        <dbReference type="ARBA" id="ARBA00022857"/>
    </source>
</evidence>
<dbReference type="SUPFAM" id="SSF53597">
    <property type="entry name" value="Dihydrofolate reductase-like"/>
    <property type="match status" value="1"/>
</dbReference>
<dbReference type="GO" id="GO:0046655">
    <property type="term" value="P:folic acid metabolic process"/>
    <property type="evidence" value="ECO:0007669"/>
    <property type="project" value="TreeGrafter"/>
</dbReference>
<name>A0A8S5NZF1_9CAUD</name>
<organism evidence="7">
    <name type="scientific">Myoviridae sp. ctLnO19</name>
    <dbReference type="NCBI Taxonomy" id="2825085"/>
    <lineage>
        <taxon>Viruses</taxon>
        <taxon>Duplodnaviria</taxon>
        <taxon>Heunggongvirae</taxon>
        <taxon>Uroviricota</taxon>
        <taxon>Caudoviricetes</taxon>
    </lineage>
</organism>
<dbReference type="PRINTS" id="PR00070">
    <property type="entry name" value="DHFR"/>
</dbReference>
<protein>
    <recommendedName>
        <fullName evidence="2">dihydrofolate reductase</fullName>
        <ecNumber evidence="2">1.5.1.3</ecNumber>
    </recommendedName>
</protein>
<evidence type="ECO:0000259" key="6">
    <source>
        <dbReference type="PROSITE" id="PS51330"/>
    </source>
</evidence>
<dbReference type="GO" id="GO:0004146">
    <property type="term" value="F:dihydrofolate reductase activity"/>
    <property type="evidence" value="ECO:0007669"/>
    <property type="project" value="UniProtKB-EC"/>
</dbReference>
<accession>A0A8S5NZF1</accession>
<dbReference type="GO" id="GO:0050661">
    <property type="term" value="F:NADP binding"/>
    <property type="evidence" value="ECO:0007669"/>
    <property type="project" value="InterPro"/>
</dbReference>
<feature type="domain" description="DHFR" evidence="6">
    <location>
        <begin position="184"/>
        <end position="354"/>
    </location>
</feature>
<dbReference type="Gene3D" id="3.40.430.10">
    <property type="entry name" value="Dihydrofolate Reductase, subunit A"/>
    <property type="match status" value="1"/>
</dbReference>
<evidence type="ECO:0000313" key="7">
    <source>
        <dbReference type="EMBL" id="DAE00198.1"/>
    </source>
</evidence>
<dbReference type="CDD" id="cd00209">
    <property type="entry name" value="DHFR"/>
    <property type="match status" value="1"/>
</dbReference>
<reference evidence="7" key="1">
    <citation type="journal article" date="2021" name="Proc. Natl. Acad. Sci. U.S.A.">
        <title>A Catalog of Tens of Thousands of Viruses from Human Metagenomes Reveals Hidden Associations with Chronic Diseases.</title>
        <authorList>
            <person name="Tisza M.J."/>
            <person name="Buck C.B."/>
        </authorList>
    </citation>
    <scope>NUCLEOTIDE SEQUENCE</scope>
    <source>
        <strain evidence="7">CtLnO19</strain>
    </source>
</reference>
<comment type="pathway">
    <text evidence="1">Cofactor biosynthesis; tetrahydrofolate biosynthesis; 5,6,7,8-tetrahydrofolate from 7,8-dihydrofolate: step 1/1.</text>
</comment>
<dbReference type="Pfam" id="PF00186">
    <property type="entry name" value="DHFR_1"/>
    <property type="match status" value="1"/>
</dbReference>
<dbReference type="EC" id="1.5.1.3" evidence="2"/>
<proteinExistence type="predicted"/>
<dbReference type="EMBL" id="BK015301">
    <property type="protein sequence ID" value="DAE00198.1"/>
    <property type="molecule type" value="Genomic_DNA"/>
</dbReference>
<dbReference type="InterPro" id="IPR024072">
    <property type="entry name" value="DHFR-like_dom_sf"/>
</dbReference>
<dbReference type="PANTHER" id="PTHR48069">
    <property type="entry name" value="DIHYDROFOLATE REDUCTASE"/>
    <property type="match status" value="1"/>
</dbReference>
<dbReference type="PROSITE" id="PS51330">
    <property type="entry name" value="DHFR_2"/>
    <property type="match status" value="1"/>
</dbReference>
<dbReference type="GO" id="GO:0046452">
    <property type="term" value="P:dihydrofolate metabolic process"/>
    <property type="evidence" value="ECO:0007669"/>
    <property type="project" value="TreeGrafter"/>
</dbReference>
<evidence type="ECO:0000256" key="1">
    <source>
        <dbReference type="ARBA" id="ARBA00004903"/>
    </source>
</evidence>
<dbReference type="GO" id="GO:0046654">
    <property type="term" value="P:tetrahydrofolate biosynthetic process"/>
    <property type="evidence" value="ECO:0007669"/>
    <property type="project" value="InterPro"/>
</dbReference>
<dbReference type="GO" id="GO:0006730">
    <property type="term" value="P:one-carbon metabolic process"/>
    <property type="evidence" value="ECO:0007669"/>
    <property type="project" value="UniProtKB-KW"/>
</dbReference>